<dbReference type="Proteomes" id="UP001589710">
    <property type="component" value="Unassembled WGS sequence"/>
</dbReference>
<keyword evidence="1" id="KW-1133">Transmembrane helix</keyword>
<dbReference type="EMBL" id="JBHMCG010000097">
    <property type="protein sequence ID" value="MFB9574805.1"/>
    <property type="molecule type" value="Genomic_DNA"/>
</dbReference>
<keyword evidence="1" id="KW-0812">Transmembrane</keyword>
<name>A0ABV5RAA8_9ACTN</name>
<feature type="transmembrane region" description="Helical" evidence="1">
    <location>
        <begin position="376"/>
        <end position="395"/>
    </location>
</feature>
<feature type="transmembrane region" description="Helical" evidence="1">
    <location>
        <begin position="132"/>
        <end position="157"/>
    </location>
</feature>
<feature type="transmembrane region" description="Helical" evidence="1">
    <location>
        <begin position="237"/>
        <end position="254"/>
    </location>
</feature>
<feature type="transmembrane region" description="Helical" evidence="1">
    <location>
        <begin position="261"/>
        <end position="281"/>
    </location>
</feature>
<evidence type="ECO:0000256" key="1">
    <source>
        <dbReference type="SAM" id="Phobius"/>
    </source>
</evidence>
<evidence type="ECO:0008006" key="4">
    <source>
        <dbReference type="Google" id="ProtNLM"/>
    </source>
</evidence>
<feature type="transmembrane region" description="Helical" evidence="1">
    <location>
        <begin position="169"/>
        <end position="188"/>
    </location>
</feature>
<reference evidence="2 3" key="1">
    <citation type="submission" date="2024-09" db="EMBL/GenBank/DDBJ databases">
        <authorList>
            <person name="Sun Q."/>
            <person name="Mori K."/>
        </authorList>
    </citation>
    <scope>NUCLEOTIDE SEQUENCE [LARGE SCALE GENOMIC DNA]</scope>
    <source>
        <strain evidence="2 3">JCM 3331</strain>
    </source>
</reference>
<keyword evidence="3" id="KW-1185">Reference proteome</keyword>
<proteinExistence type="predicted"/>
<evidence type="ECO:0000313" key="3">
    <source>
        <dbReference type="Proteomes" id="UP001589710"/>
    </source>
</evidence>
<feature type="transmembrane region" description="Helical" evidence="1">
    <location>
        <begin position="350"/>
        <end position="370"/>
    </location>
</feature>
<organism evidence="2 3">
    <name type="scientific">Streptomyces yanii</name>
    <dbReference type="NCBI Taxonomy" id="78510"/>
    <lineage>
        <taxon>Bacteria</taxon>
        <taxon>Bacillati</taxon>
        <taxon>Actinomycetota</taxon>
        <taxon>Actinomycetes</taxon>
        <taxon>Kitasatosporales</taxon>
        <taxon>Streptomycetaceae</taxon>
        <taxon>Streptomyces</taxon>
    </lineage>
</organism>
<comment type="caution">
    <text evidence="2">The sequence shown here is derived from an EMBL/GenBank/DDBJ whole genome shotgun (WGS) entry which is preliminary data.</text>
</comment>
<gene>
    <name evidence="2" type="ORF">ACFFTL_21565</name>
</gene>
<accession>A0ABV5RAA8</accession>
<feature type="transmembrane region" description="Helical" evidence="1">
    <location>
        <begin position="326"/>
        <end position="343"/>
    </location>
</feature>
<dbReference type="RefSeq" id="WP_345518321.1">
    <property type="nucleotide sequence ID" value="NZ_BAAAXD010000045.1"/>
</dbReference>
<protein>
    <recommendedName>
        <fullName evidence="4">Glycosyltransferase RgtA/B/C/D-like domain-containing protein</fullName>
    </recommendedName>
</protein>
<feature type="transmembrane region" description="Helical" evidence="1">
    <location>
        <begin position="216"/>
        <end position="231"/>
    </location>
</feature>
<evidence type="ECO:0000313" key="2">
    <source>
        <dbReference type="EMBL" id="MFB9574805.1"/>
    </source>
</evidence>
<feature type="transmembrane region" description="Helical" evidence="1">
    <location>
        <begin position="194"/>
        <end position="211"/>
    </location>
</feature>
<keyword evidence="1" id="KW-0472">Membrane</keyword>
<sequence>MLRSALLGRTWLLPLLVCAVYALAQLTAGSSWTLFPDSYRYARAAEQQLGATREEAHRTALKAFCTSRADAAAETKSLDPLAGSTDAADARASDSPACMTRWSDATDITTADDRYQSIFSSRPGYPLLAAPFIGALGVLDGMRALGLVLALAGSLMVRGLLRSAGLGRLPAVVGQIAFLVSPLGWWSLQALSEGLVTVCALGTVWGGVLMARGRRLSGAALFTGALAACAVTRYSTALLLAALIAAAALASWLLRRSRHDLLLAGAATGCAVVVQLAMNLLGLPSSEVTLQDTFTRHFRSPDVPDPWARLTDLNLRYWGHWFAEQAAMPFFLVALVVSLWVLIRRGGVLGPLACAVALTGAAQVAAHPLVQEADRLGVLMWVPMTLGIALIAEGVQDFRRSPIGRTVRVPDSTVEPQRVDTTDPR</sequence>